<dbReference type="OrthoDB" id="1909530at2"/>
<organism evidence="1 2">
    <name type="scientific">Thioflexithrix psekupsensis</name>
    <dbReference type="NCBI Taxonomy" id="1570016"/>
    <lineage>
        <taxon>Bacteria</taxon>
        <taxon>Pseudomonadati</taxon>
        <taxon>Pseudomonadota</taxon>
        <taxon>Gammaproteobacteria</taxon>
        <taxon>Thiotrichales</taxon>
        <taxon>Thioflexithrix</taxon>
    </lineage>
</organism>
<evidence type="ECO:0000313" key="1">
    <source>
        <dbReference type="EMBL" id="OUD12617.1"/>
    </source>
</evidence>
<reference evidence="1 2" key="1">
    <citation type="submission" date="2016-12" db="EMBL/GenBank/DDBJ databases">
        <title>Thioflexothrix psekupsii D3 genome sequencing and assembly.</title>
        <authorList>
            <person name="Fomenkov A."/>
            <person name="Vincze T."/>
            <person name="Grabovich M."/>
            <person name="Anton B.P."/>
            <person name="Dubinina G."/>
            <person name="Orlova M."/>
            <person name="Belousova E."/>
            <person name="Roberts R.J."/>
        </authorList>
    </citation>
    <scope>NUCLEOTIDE SEQUENCE [LARGE SCALE GENOMIC DNA]</scope>
    <source>
        <strain evidence="1">D3</strain>
    </source>
</reference>
<dbReference type="InterPro" id="IPR037236">
    <property type="entry name" value="STIV_B116-like_sf"/>
</dbReference>
<protein>
    <recommendedName>
        <fullName evidence="3">DUF1874 domain-containing protein</fullName>
    </recommendedName>
</protein>
<evidence type="ECO:0008006" key="3">
    <source>
        <dbReference type="Google" id="ProtNLM"/>
    </source>
</evidence>
<name>A0A251X6R3_9GAMM</name>
<dbReference type="RefSeq" id="WP_086489576.1">
    <property type="nucleotide sequence ID" value="NZ_MSLT01000023.1"/>
</dbReference>
<dbReference type="InterPro" id="IPR015055">
    <property type="entry name" value="STIV_B116-like"/>
</dbReference>
<keyword evidence="2" id="KW-1185">Reference proteome</keyword>
<sequence>MHYLLNSPVLTAYGQYVFEAIALTEAKEWAKNSFISAIGHAATAELLSVLLEVEVSVNRVRIEMEMGDEALVFRLLTRMEEGRVFSREEIAQLPFEFGLLKKQG</sequence>
<proteinExistence type="predicted"/>
<dbReference type="AlphaFoldDB" id="A0A251X6R3"/>
<dbReference type="Proteomes" id="UP000194798">
    <property type="component" value="Unassembled WGS sequence"/>
</dbReference>
<comment type="caution">
    <text evidence="1">The sequence shown here is derived from an EMBL/GenBank/DDBJ whole genome shotgun (WGS) entry which is preliminary data.</text>
</comment>
<evidence type="ECO:0000313" key="2">
    <source>
        <dbReference type="Proteomes" id="UP000194798"/>
    </source>
</evidence>
<gene>
    <name evidence="1" type="ORF">TPSD3_16180</name>
</gene>
<dbReference type="Gene3D" id="3.40.50.11170">
    <property type="entry name" value="Uncharacterised protein PF08960, DUF1874"/>
    <property type="match status" value="1"/>
</dbReference>
<dbReference type="EMBL" id="MSLT01000023">
    <property type="protein sequence ID" value="OUD12617.1"/>
    <property type="molecule type" value="Genomic_DNA"/>
</dbReference>
<accession>A0A251X6R3</accession>
<dbReference type="SUPFAM" id="SSF143602">
    <property type="entry name" value="STIV B116-like"/>
    <property type="match status" value="1"/>
</dbReference>
<dbReference type="Pfam" id="PF08960">
    <property type="entry name" value="STIV_B116-like"/>
    <property type="match status" value="1"/>
</dbReference>